<dbReference type="Gene3D" id="3.90.660.50">
    <property type="match status" value="1"/>
</dbReference>
<evidence type="ECO:0000313" key="1">
    <source>
        <dbReference type="EMBL" id="MFC3766922.1"/>
    </source>
</evidence>
<dbReference type="Proteomes" id="UP001595699">
    <property type="component" value="Unassembled WGS sequence"/>
</dbReference>
<dbReference type="InterPro" id="IPR050464">
    <property type="entry name" value="Zeta_carotene_desat/Oxidored"/>
</dbReference>
<dbReference type="InterPro" id="IPR036188">
    <property type="entry name" value="FAD/NAD-bd_sf"/>
</dbReference>
<comment type="caution">
    <text evidence="1">The sequence shown here is derived from an EMBL/GenBank/DDBJ whole genome shotgun (WGS) entry which is preliminary data.</text>
</comment>
<proteinExistence type="predicted"/>
<dbReference type="PANTHER" id="PTHR42923">
    <property type="entry name" value="PROTOPORPHYRINOGEN OXIDASE"/>
    <property type="match status" value="1"/>
</dbReference>
<organism evidence="1 2">
    <name type="scientific">Tenggerimyces flavus</name>
    <dbReference type="NCBI Taxonomy" id="1708749"/>
    <lineage>
        <taxon>Bacteria</taxon>
        <taxon>Bacillati</taxon>
        <taxon>Actinomycetota</taxon>
        <taxon>Actinomycetes</taxon>
        <taxon>Propionibacteriales</taxon>
        <taxon>Nocardioidaceae</taxon>
        <taxon>Tenggerimyces</taxon>
    </lineage>
</organism>
<dbReference type="Gene3D" id="3.50.50.60">
    <property type="entry name" value="FAD/NAD(P)-binding domain"/>
    <property type="match status" value="1"/>
</dbReference>
<dbReference type="RefSeq" id="WP_205115924.1">
    <property type="nucleotide sequence ID" value="NZ_JAFBCM010000001.1"/>
</dbReference>
<keyword evidence="2" id="KW-1185">Reference proteome</keyword>
<dbReference type="SUPFAM" id="SSF51971">
    <property type="entry name" value="Nucleotide-binding domain"/>
    <property type="match status" value="1"/>
</dbReference>
<sequence>MESITVVGGGLGGLTAAIAAAEQGASVDLYEGHQTLGGRARSSEGPYTANDGPHVFYDNGPHWSWLASRGLVTPAARAPLGALAKLRFRHQGRLVALPPSDLAKLLVKRKVVAPVDRSLRDWAGEQFGAESARLMAGLLGAVTFDHDAGRLSAAFGWERFLRTTALKYPSARYVLGGWQATVGKFAAHARQLGVRIHTGHRVDTIPDGPTIVATSLDAARQLLGDDTLRWESGRTALLDLAVRQDKRDLFLVFDLDQAAFYERFSAADPSVVPAGESLVQAQQPLRPGESKADGIARLEGLIDLAMPGWRDRVTWRREAIAHCRTGALDLPGTTWRDRPAIDRGDGVYLVGDQVAAPGLLSEVAIASAREAAKLAVDRLGDNLEKSHTRRSAAG</sequence>
<dbReference type="PRINTS" id="PR00411">
    <property type="entry name" value="PNDRDTASEI"/>
</dbReference>
<dbReference type="Pfam" id="PF13450">
    <property type="entry name" value="NAD_binding_8"/>
    <property type="match status" value="1"/>
</dbReference>
<reference evidence="2" key="1">
    <citation type="journal article" date="2019" name="Int. J. Syst. Evol. Microbiol.">
        <title>The Global Catalogue of Microorganisms (GCM) 10K type strain sequencing project: providing services to taxonomists for standard genome sequencing and annotation.</title>
        <authorList>
            <consortium name="The Broad Institute Genomics Platform"/>
            <consortium name="The Broad Institute Genome Sequencing Center for Infectious Disease"/>
            <person name="Wu L."/>
            <person name="Ma J."/>
        </authorList>
    </citation>
    <scope>NUCLEOTIDE SEQUENCE [LARGE SCALE GENOMIC DNA]</scope>
    <source>
        <strain evidence="2">CGMCC 4.7241</strain>
    </source>
</reference>
<dbReference type="EMBL" id="JBHRZH010000062">
    <property type="protein sequence ID" value="MFC3766922.1"/>
    <property type="molecule type" value="Genomic_DNA"/>
</dbReference>
<accession>A0ABV7YPE1</accession>
<evidence type="ECO:0000313" key="2">
    <source>
        <dbReference type="Proteomes" id="UP001595699"/>
    </source>
</evidence>
<gene>
    <name evidence="1" type="ORF">ACFOUW_39265</name>
</gene>
<name>A0ABV7YPE1_9ACTN</name>
<protein>
    <submittedName>
        <fullName evidence="1">NAD(P)-binding protein</fullName>
    </submittedName>
</protein>